<proteinExistence type="predicted"/>
<name>A0A1H0K8Z3_9ACTN</name>
<dbReference type="RefSeq" id="WP_090475085.1">
    <property type="nucleotide sequence ID" value="NZ_LT629710.1"/>
</dbReference>
<sequence length="281" mass="31174">MTTSPSASPSRRNWYSVDPVDDFQLTDRQDTRRSIGTELSIVFLITLGMSGLTSLVQLIETQIKANQAKTVISHYVVAVAAPKSTVGYIDLVYQLLSITRGFAEGALGLYLLWRAGFSLSRRLGLNLRRPGWDIGLGFGLAAVIGIPGLGLYLLSQHFGYSLTVQASTMTDVWWRVPVTVLIALENGFLEEVLVVGYLTTRLRQLRWSTAAVIAGSAFLRGTYHLYQGYGAFVGNAIMGIVFSWFYLRFRRLWPLVIAHSLIDTVTLVAYPLLKGHVSWLP</sequence>
<accession>A0A1H0K8Z3</accession>
<dbReference type="GO" id="GO:0004175">
    <property type="term" value="F:endopeptidase activity"/>
    <property type="evidence" value="ECO:0007669"/>
    <property type="project" value="UniProtKB-ARBA"/>
</dbReference>
<keyword evidence="1" id="KW-0472">Membrane</keyword>
<dbReference type="GO" id="GO:0080120">
    <property type="term" value="P:CAAX-box protein maturation"/>
    <property type="evidence" value="ECO:0007669"/>
    <property type="project" value="UniProtKB-ARBA"/>
</dbReference>
<dbReference type="GO" id="GO:0006508">
    <property type="term" value="P:proteolysis"/>
    <property type="evidence" value="ECO:0007669"/>
    <property type="project" value="UniProtKB-KW"/>
</dbReference>
<keyword evidence="1" id="KW-1133">Transmembrane helix</keyword>
<dbReference type="Proteomes" id="UP000198741">
    <property type="component" value="Chromosome I"/>
</dbReference>
<feature type="transmembrane region" description="Helical" evidence="1">
    <location>
        <begin position="134"/>
        <end position="154"/>
    </location>
</feature>
<keyword evidence="3" id="KW-0645">Protease</keyword>
<evidence type="ECO:0000256" key="1">
    <source>
        <dbReference type="SAM" id="Phobius"/>
    </source>
</evidence>
<protein>
    <submittedName>
        <fullName evidence="3">Membrane protease YdiL, CAAX protease family</fullName>
    </submittedName>
</protein>
<feature type="transmembrane region" description="Helical" evidence="1">
    <location>
        <begin position="229"/>
        <end position="247"/>
    </location>
</feature>
<keyword evidence="4" id="KW-1185">Reference proteome</keyword>
<feature type="transmembrane region" description="Helical" evidence="1">
    <location>
        <begin position="39"/>
        <end position="59"/>
    </location>
</feature>
<feature type="transmembrane region" description="Helical" evidence="1">
    <location>
        <begin position="252"/>
        <end position="273"/>
    </location>
</feature>
<dbReference type="OrthoDB" id="4453618at2"/>
<dbReference type="AlphaFoldDB" id="A0A1H0K8Z3"/>
<organism evidence="3 4">
    <name type="scientific">Nakamurella panacisegetis</name>
    <dbReference type="NCBI Taxonomy" id="1090615"/>
    <lineage>
        <taxon>Bacteria</taxon>
        <taxon>Bacillati</taxon>
        <taxon>Actinomycetota</taxon>
        <taxon>Actinomycetes</taxon>
        <taxon>Nakamurellales</taxon>
        <taxon>Nakamurellaceae</taxon>
        <taxon>Nakamurella</taxon>
    </lineage>
</organism>
<keyword evidence="3" id="KW-0378">Hydrolase</keyword>
<dbReference type="InterPro" id="IPR003675">
    <property type="entry name" value="Rce1/LyrA-like_dom"/>
</dbReference>
<dbReference type="Pfam" id="PF02517">
    <property type="entry name" value="Rce1-like"/>
    <property type="match status" value="1"/>
</dbReference>
<evidence type="ECO:0000259" key="2">
    <source>
        <dbReference type="Pfam" id="PF02517"/>
    </source>
</evidence>
<evidence type="ECO:0000313" key="4">
    <source>
        <dbReference type="Proteomes" id="UP000198741"/>
    </source>
</evidence>
<feature type="transmembrane region" description="Helical" evidence="1">
    <location>
        <begin position="91"/>
        <end position="113"/>
    </location>
</feature>
<reference evidence="3 4" key="1">
    <citation type="submission" date="2016-10" db="EMBL/GenBank/DDBJ databases">
        <authorList>
            <person name="de Groot N.N."/>
        </authorList>
    </citation>
    <scope>NUCLEOTIDE SEQUENCE [LARGE SCALE GENOMIC DNA]</scope>
    <source>
        <strain evidence="4">P4-7,KCTC 19426,CECT 7604</strain>
    </source>
</reference>
<gene>
    <name evidence="3" type="ORF">SAMN04515671_1210</name>
</gene>
<dbReference type="STRING" id="1090615.SAMN04515671_1210"/>
<feature type="domain" description="CAAX prenyl protease 2/Lysostaphin resistance protein A-like" evidence="2">
    <location>
        <begin position="173"/>
        <end position="264"/>
    </location>
</feature>
<dbReference type="EMBL" id="LT629710">
    <property type="protein sequence ID" value="SDO52273.1"/>
    <property type="molecule type" value="Genomic_DNA"/>
</dbReference>
<evidence type="ECO:0000313" key="3">
    <source>
        <dbReference type="EMBL" id="SDO52273.1"/>
    </source>
</evidence>
<keyword evidence="1" id="KW-0812">Transmembrane</keyword>